<evidence type="ECO:0000313" key="3">
    <source>
        <dbReference type="Proteomes" id="UP000053660"/>
    </source>
</evidence>
<evidence type="ECO:0000256" key="1">
    <source>
        <dbReference type="SAM" id="MobiDB-lite"/>
    </source>
</evidence>
<dbReference type="EMBL" id="KN549435">
    <property type="protein sequence ID" value="KHJ97566.1"/>
    <property type="molecule type" value="Genomic_DNA"/>
</dbReference>
<organism evidence="2 3">
    <name type="scientific">Oesophagostomum dentatum</name>
    <name type="common">Nodular worm</name>
    <dbReference type="NCBI Taxonomy" id="61180"/>
    <lineage>
        <taxon>Eukaryota</taxon>
        <taxon>Metazoa</taxon>
        <taxon>Ecdysozoa</taxon>
        <taxon>Nematoda</taxon>
        <taxon>Chromadorea</taxon>
        <taxon>Rhabditida</taxon>
        <taxon>Rhabditina</taxon>
        <taxon>Rhabditomorpha</taxon>
        <taxon>Strongyloidea</taxon>
        <taxon>Strongylidae</taxon>
        <taxon>Oesophagostomum</taxon>
    </lineage>
</organism>
<name>A0A0B1TNA4_OESDE</name>
<feature type="compositionally biased region" description="Basic residues" evidence="1">
    <location>
        <begin position="158"/>
        <end position="171"/>
    </location>
</feature>
<reference evidence="2 3" key="1">
    <citation type="submission" date="2014-03" db="EMBL/GenBank/DDBJ databases">
        <title>Draft genome of the hookworm Oesophagostomum dentatum.</title>
        <authorList>
            <person name="Mitreva M."/>
        </authorList>
    </citation>
    <scope>NUCLEOTIDE SEQUENCE [LARGE SCALE GENOMIC DNA]</scope>
    <source>
        <strain evidence="2 3">OD-Hann</strain>
    </source>
</reference>
<feature type="region of interest" description="Disordered" evidence="1">
    <location>
        <begin position="152"/>
        <end position="171"/>
    </location>
</feature>
<proteinExistence type="predicted"/>
<feature type="compositionally biased region" description="Acidic residues" evidence="1">
    <location>
        <begin position="89"/>
        <end position="100"/>
    </location>
</feature>
<feature type="region of interest" description="Disordered" evidence="1">
    <location>
        <begin position="72"/>
        <end position="100"/>
    </location>
</feature>
<dbReference type="AlphaFoldDB" id="A0A0B1TNA4"/>
<protein>
    <submittedName>
        <fullName evidence="2">Uncharacterized protein</fullName>
    </submittedName>
</protein>
<evidence type="ECO:0000313" key="2">
    <source>
        <dbReference type="EMBL" id="KHJ97566.1"/>
    </source>
</evidence>
<feature type="non-terminal residue" evidence="2">
    <location>
        <position position="1"/>
    </location>
</feature>
<dbReference type="Proteomes" id="UP000053660">
    <property type="component" value="Unassembled WGS sequence"/>
</dbReference>
<gene>
    <name evidence="2" type="ORF">OESDEN_02457</name>
</gene>
<sequence length="171" mass="19609">LLLSPTSAATNVERTQLSEVVVECSADETLPTVSNVDPSPTEDFPPTDIDAIVTMFHNNDVKGLERKLEEVTEEGKLYKRRKQPKDADAPEQNDPEPEYWWDDEFARTKPAQPSVQSVLRDFRNVLEKYKEQGLRPANPDHLKIAFDCSDEEDAANRERKKKQMKSRSKKH</sequence>
<accession>A0A0B1TNA4</accession>
<keyword evidence="3" id="KW-1185">Reference proteome</keyword>